<dbReference type="Proteomes" id="UP000610203">
    <property type="component" value="Unassembled WGS sequence"/>
</dbReference>
<evidence type="ECO:0000313" key="2">
    <source>
        <dbReference type="Proteomes" id="UP000610203"/>
    </source>
</evidence>
<accession>A0ABQ3GLS2</accession>
<comment type="caution">
    <text evidence="1">The sequence shown here is derived from an EMBL/GenBank/DDBJ whole genome shotgun (WGS) entry which is preliminary data.</text>
</comment>
<evidence type="ECO:0008006" key="3">
    <source>
        <dbReference type="Google" id="ProtNLM"/>
    </source>
</evidence>
<organism evidence="1 2">
    <name type="scientific">Psychrobacter glaciei</name>
    <dbReference type="NCBI Taxonomy" id="619771"/>
    <lineage>
        <taxon>Bacteria</taxon>
        <taxon>Pseudomonadati</taxon>
        <taxon>Pseudomonadota</taxon>
        <taxon>Gammaproteobacteria</taxon>
        <taxon>Moraxellales</taxon>
        <taxon>Moraxellaceae</taxon>
        <taxon>Psychrobacter</taxon>
    </lineage>
</organism>
<dbReference type="EMBL" id="BMZR01000001">
    <property type="protein sequence ID" value="GHD25683.1"/>
    <property type="molecule type" value="Genomic_DNA"/>
</dbReference>
<protein>
    <recommendedName>
        <fullName evidence="3">Phage tail protein</fullName>
    </recommendedName>
</protein>
<proteinExistence type="predicted"/>
<gene>
    <name evidence="1" type="ORF">GCM10016272_01800</name>
</gene>
<dbReference type="RefSeq" id="WP_189580318.1">
    <property type="nucleotide sequence ID" value="NZ_BMZR01000001.1"/>
</dbReference>
<sequence>MSSAQYQRTIRATQNDTLDAIAYRVYANRSVEMLPKLIESNILYSPFAVLPAQAIITLPDDNAATAAPTIKLWD</sequence>
<keyword evidence="2" id="KW-1185">Reference proteome</keyword>
<name>A0ABQ3GLS2_9GAMM</name>
<evidence type="ECO:0000313" key="1">
    <source>
        <dbReference type="EMBL" id="GHD25683.1"/>
    </source>
</evidence>
<reference evidence="2" key="1">
    <citation type="journal article" date="2019" name="Int. J. Syst. Evol. Microbiol.">
        <title>The Global Catalogue of Microorganisms (GCM) 10K type strain sequencing project: providing services to taxonomists for standard genome sequencing and annotation.</title>
        <authorList>
            <consortium name="The Broad Institute Genomics Platform"/>
            <consortium name="The Broad Institute Genome Sequencing Center for Infectious Disease"/>
            <person name="Wu L."/>
            <person name="Ma J."/>
        </authorList>
    </citation>
    <scope>NUCLEOTIDE SEQUENCE [LARGE SCALE GENOMIC DNA]</scope>
    <source>
        <strain evidence="2">KCTC 42280</strain>
    </source>
</reference>